<evidence type="ECO:0000313" key="5">
    <source>
        <dbReference type="Proteomes" id="UP000006087"/>
    </source>
</evidence>
<keyword evidence="1 2" id="KW-0732">Signal</keyword>
<feature type="signal peptide" evidence="2">
    <location>
        <begin position="1"/>
        <end position="20"/>
    </location>
</feature>
<gene>
    <name evidence="4" type="ORF">HMPREF1168_02764</name>
</gene>
<dbReference type="InterPro" id="IPR011250">
    <property type="entry name" value="OMP/PagP_B-barrel"/>
</dbReference>
<dbReference type="SUPFAM" id="SSF56925">
    <property type="entry name" value="OMPA-like"/>
    <property type="match status" value="1"/>
</dbReference>
<dbReference type="PATRIC" id="fig|1073383.3.peg.2780"/>
<evidence type="ECO:0000259" key="3">
    <source>
        <dbReference type="Pfam" id="PF13505"/>
    </source>
</evidence>
<evidence type="ECO:0000313" key="4">
    <source>
        <dbReference type="EMBL" id="EKB18990.1"/>
    </source>
</evidence>
<proteinExistence type="predicted"/>
<feature type="domain" description="Outer membrane protein beta-barrel" evidence="3">
    <location>
        <begin position="8"/>
        <end position="183"/>
    </location>
</feature>
<sequence length="183" mass="19794">MKLFTPLVIATAIFSSVAIATPSPHIVGATLGYGTQSFKAKNGEQADGGDSVTADLYYRYMFNDYIGIDSGVLFGTGGVVSALFDATLNDVKDIHYKGIRSALYAQYPVSSGNSFYAKLGANAHRVEYTINKEDQSDSGVGFYGAAGWQYRFDSGIGLNAEYQYIPMPRLDVKGVSVGLNYRF</sequence>
<feature type="chain" id="PRO_5003845467" description="Outer membrane protein beta-barrel domain-containing protein" evidence="2">
    <location>
        <begin position="21"/>
        <end position="183"/>
    </location>
</feature>
<dbReference type="InterPro" id="IPR027385">
    <property type="entry name" value="Beta-barrel_OMP"/>
</dbReference>
<evidence type="ECO:0000256" key="2">
    <source>
        <dbReference type="SAM" id="SignalP"/>
    </source>
</evidence>
<evidence type="ECO:0000256" key="1">
    <source>
        <dbReference type="ARBA" id="ARBA00022729"/>
    </source>
</evidence>
<protein>
    <recommendedName>
        <fullName evidence="3">Outer membrane protein beta-barrel domain-containing protein</fullName>
    </recommendedName>
</protein>
<accession>K1IIU2</accession>
<dbReference type="Pfam" id="PF13505">
    <property type="entry name" value="OMP_b-brl"/>
    <property type="match status" value="1"/>
</dbReference>
<organism evidence="4 5">
    <name type="scientific">Aeromonas veronii AMC34</name>
    <dbReference type="NCBI Taxonomy" id="1073383"/>
    <lineage>
        <taxon>Bacteria</taxon>
        <taxon>Pseudomonadati</taxon>
        <taxon>Pseudomonadota</taxon>
        <taxon>Gammaproteobacteria</taxon>
        <taxon>Aeromonadales</taxon>
        <taxon>Aeromonadaceae</taxon>
        <taxon>Aeromonas</taxon>
    </lineage>
</organism>
<dbReference type="AlphaFoldDB" id="K1IIU2"/>
<dbReference type="Gene3D" id="2.40.160.20">
    <property type="match status" value="1"/>
</dbReference>
<dbReference type="EMBL" id="AGWU01000020">
    <property type="protein sequence ID" value="EKB18990.1"/>
    <property type="molecule type" value="Genomic_DNA"/>
</dbReference>
<dbReference type="HOGENOM" id="CLU_124465_0_0_6"/>
<comment type="caution">
    <text evidence="4">The sequence shown here is derived from an EMBL/GenBank/DDBJ whole genome shotgun (WGS) entry which is preliminary data.</text>
</comment>
<name>K1IIU2_AERVE</name>
<dbReference type="Proteomes" id="UP000006087">
    <property type="component" value="Unassembled WGS sequence"/>
</dbReference>
<reference evidence="4 5" key="1">
    <citation type="submission" date="2012-06" db="EMBL/GenBank/DDBJ databases">
        <title>The Genome Sequence of Aeromonas veronii AMC34.</title>
        <authorList>
            <consortium name="The Broad Institute Genome Sequencing Platform"/>
            <person name="Earl A."/>
            <person name="Ward D."/>
            <person name="Feldgarden M."/>
            <person name="Gevers D."/>
            <person name="Graf J."/>
            <person name="Tomasi A."/>
            <person name="Horneman A."/>
            <person name="Walker B."/>
            <person name="Young S.K."/>
            <person name="Zeng Q."/>
            <person name="Gargeya S."/>
            <person name="Fitzgerald M."/>
            <person name="Haas B."/>
            <person name="Abouelleil A."/>
            <person name="Alvarado L."/>
            <person name="Arachchi H.M."/>
            <person name="Berlin A.M."/>
            <person name="Chapman S.B."/>
            <person name="Goldberg J."/>
            <person name="Griggs A."/>
            <person name="Gujja S."/>
            <person name="Hansen M."/>
            <person name="Howarth C."/>
            <person name="Imamovic A."/>
            <person name="Larimer J."/>
            <person name="McCowan C."/>
            <person name="Montmayeur A."/>
            <person name="Murphy C."/>
            <person name="Neiman D."/>
            <person name="Pearson M."/>
            <person name="Priest M."/>
            <person name="Roberts A."/>
            <person name="Saif S."/>
            <person name="Shea T."/>
            <person name="Sisk P."/>
            <person name="Sykes S."/>
            <person name="Wortman J."/>
            <person name="Nusbaum C."/>
            <person name="Birren B."/>
        </authorList>
    </citation>
    <scope>NUCLEOTIDE SEQUENCE [LARGE SCALE GENOMIC DNA]</scope>
    <source>
        <strain evidence="4 5">AMC34</strain>
    </source>
</reference>